<feature type="compositionally biased region" description="Acidic residues" evidence="1">
    <location>
        <begin position="304"/>
        <end position="313"/>
    </location>
</feature>
<dbReference type="EMBL" id="ML179854">
    <property type="protein sequence ID" value="THU80971.1"/>
    <property type="molecule type" value="Genomic_DNA"/>
</dbReference>
<accession>A0A4S8KYK6</accession>
<feature type="region of interest" description="Disordered" evidence="1">
    <location>
        <begin position="224"/>
        <end position="247"/>
    </location>
</feature>
<evidence type="ECO:0000313" key="3">
    <source>
        <dbReference type="Proteomes" id="UP000297245"/>
    </source>
</evidence>
<feature type="compositionally biased region" description="Basic and acidic residues" evidence="1">
    <location>
        <begin position="314"/>
        <end position="348"/>
    </location>
</feature>
<feature type="region of interest" description="Disordered" evidence="1">
    <location>
        <begin position="281"/>
        <end position="351"/>
    </location>
</feature>
<organism evidence="2 3">
    <name type="scientific">Dendrothele bispora (strain CBS 962.96)</name>
    <dbReference type="NCBI Taxonomy" id="1314807"/>
    <lineage>
        <taxon>Eukaryota</taxon>
        <taxon>Fungi</taxon>
        <taxon>Dikarya</taxon>
        <taxon>Basidiomycota</taxon>
        <taxon>Agaricomycotina</taxon>
        <taxon>Agaricomycetes</taxon>
        <taxon>Agaricomycetidae</taxon>
        <taxon>Agaricales</taxon>
        <taxon>Agaricales incertae sedis</taxon>
        <taxon>Dendrothele</taxon>
    </lineage>
</organism>
<proteinExistence type="predicted"/>
<reference evidence="2 3" key="1">
    <citation type="journal article" date="2019" name="Nat. Ecol. Evol.">
        <title>Megaphylogeny resolves global patterns of mushroom evolution.</title>
        <authorList>
            <person name="Varga T."/>
            <person name="Krizsan K."/>
            <person name="Foldi C."/>
            <person name="Dima B."/>
            <person name="Sanchez-Garcia M."/>
            <person name="Sanchez-Ramirez S."/>
            <person name="Szollosi G.J."/>
            <person name="Szarkandi J.G."/>
            <person name="Papp V."/>
            <person name="Albert L."/>
            <person name="Andreopoulos W."/>
            <person name="Angelini C."/>
            <person name="Antonin V."/>
            <person name="Barry K.W."/>
            <person name="Bougher N.L."/>
            <person name="Buchanan P."/>
            <person name="Buyck B."/>
            <person name="Bense V."/>
            <person name="Catcheside P."/>
            <person name="Chovatia M."/>
            <person name="Cooper J."/>
            <person name="Damon W."/>
            <person name="Desjardin D."/>
            <person name="Finy P."/>
            <person name="Geml J."/>
            <person name="Haridas S."/>
            <person name="Hughes K."/>
            <person name="Justo A."/>
            <person name="Karasinski D."/>
            <person name="Kautmanova I."/>
            <person name="Kiss B."/>
            <person name="Kocsube S."/>
            <person name="Kotiranta H."/>
            <person name="LaButti K.M."/>
            <person name="Lechner B.E."/>
            <person name="Liimatainen K."/>
            <person name="Lipzen A."/>
            <person name="Lukacs Z."/>
            <person name="Mihaltcheva S."/>
            <person name="Morgado L.N."/>
            <person name="Niskanen T."/>
            <person name="Noordeloos M.E."/>
            <person name="Ohm R.A."/>
            <person name="Ortiz-Santana B."/>
            <person name="Ovrebo C."/>
            <person name="Racz N."/>
            <person name="Riley R."/>
            <person name="Savchenko A."/>
            <person name="Shiryaev A."/>
            <person name="Soop K."/>
            <person name="Spirin V."/>
            <person name="Szebenyi C."/>
            <person name="Tomsovsky M."/>
            <person name="Tulloss R.E."/>
            <person name="Uehling J."/>
            <person name="Grigoriev I.V."/>
            <person name="Vagvolgyi C."/>
            <person name="Papp T."/>
            <person name="Martin F.M."/>
            <person name="Miettinen O."/>
            <person name="Hibbett D.S."/>
            <person name="Nagy L.G."/>
        </authorList>
    </citation>
    <scope>NUCLEOTIDE SEQUENCE [LARGE SCALE GENOMIC DNA]</scope>
    <source>
        <strain evidence="2 3">CBS 962.96</strain>
    </source>
</reference>
<gene>
    <name evidence="2" type="ORF">K435DRAFT_873843</name>
</gene>
<keyword evidence="3" id="KW-1185">Reference proteome</keyword>
<evidence type="ECO:0000313" key="2">
    <source>
        <dbReference type="EMBL" id="THU80971.1"/>
    </source>
</evidence>
<feature type="compositionally biased region" description="Low complexity" evidence="1">
    <location>
        <begin position="16"/>
        <end position="26"/>
    </location>
</feature>
<sequence length="421" mass="48271">MTEQLPPPDPNQDVGTNTSTTQNTSSLVLEPLKPLGQRIFFFQPSETHVIRPERWVIPTLRPYYKIGDDEEVHERRRRAIQLAIKGLGMMSLENASHPTRSQYKTRVLKDYFSMLDRFLTNFKVTETKPGDSRNNKTVYTFSASEFHELASEMEELLNVHDIVRALRLKGRRVPEIPYWPEGSVGTDYFSVNDIEIIALAYRISVEQFLLQVDEVYDFEKGDVRRDNTSSRTRSPVRTGADPGSISALLRESRIRMLTTASRQQPTSHVPLARNPRISELFENGGKRDAPPHRNTSKPVSNGDPDPDDPDPSDDDRSGRDSRGDRRNRGSDRRNQENRSNREDGKEVETNFNSKYTFDQKLKHDSVPQWDGNTESIIRWLSKVNDLASYSPAVNQQLGSIVPRRLQGKAEIWYFSIPLGKR</sequence>
<dbReference type="OrthoDB" id="2996936at2759"/>
<dbReference type="AlphaFoldDB" id="A0A4S8KYK6"/>
<protein>
    <submittedName>
        <fullName evidence="2">Uncharacterized protein</fullName>
    </submittedName>
</protein>
<feature type="compositionally biased region" description="Pro residues" evidence="1">
    <location>
        <begin position="1"/>
        <end position="10"/>
    </location>
</feature>
<dbReference type="Proteomes" id="UP000297245">
    <property type="component" value="Unassembled WGS sequence"/>
</dbReference>
<evidence type="ECO:0000256" key="1">
    <source>
        <dbReference type="SAM" id="MobiDB-lite"/>
    </source>
</evidence>
<name>A0A4S8KYK6_DENBC</name>
<feature type="region of interest" description="Disordered" evidence="1">
    <location>
        <begin position="1"/>
        <end position="26"/>
    </location>
</feature>